<reference evidence="2" key="2">
    <citation type="journal article" date="2019" name="bioRxiv">
        <title>Genomics, evolutionary history and diagnostics of the Alternaria alternata species group including apple and Asian pear pathotypes.</title>
        <authorList>
            <person name="Armitage A.D."/>
            <person name="Cockerton H.M."/>
            <person name="Sreenivasaprasad S."/>
            <person name="Woodhall J.W."/>
            <person name="Lane C.R."/>
            <person name="Harrison R.J."/>
            <person name="Clarkson J.P."/>
        </authorList>
    </citation>
    <scope>NUCLEOTIDE SEQUENCE</scope>
    <source>
        <strain evidence="2">FERA 1164</strain>
    </source>
</reference>
<accession>A0AB37WD82</accession>
<dbReference type="EMBL" id="PDXB01000019">
    <property type="protein sequence ID" value="RYN25559.1"/>
    <property type="molecule type" value="Genomic_DNA"/>
</dbReference>
<dbReference type="AlphaFoldDB" id="A0AB37WD82"/>
<evidence type="ECO:0000256" key="1">
    <source>
        <dbReference type="SAM" id="MobiDB-lite"/>
    </source>
</evidence>
<sequence>MAHIEQDSELFINYVSAQAVPAGKRFFAFADELGAPAILSLSSDGVLNIFKQDKGRLDSRDFGALCGVTGTIVALAATQCSDSTVCIAFAARTSHGSQVTILPMIETASLFTPDRNKLVSSVENLPLVHDIAVSDFVDDHGYPPVVVFYQPVERTTKQSDCALVSIVKEGGVPTAQLSKSWSLPVDVQSVLDLAFAKTSVGNGIFVLYKDSTPQQKLVFSTYDGTDFNVLTKCPSDISCITTFTPGKDMTTARTHLVLAGSSIYHLTQKEYLHKDRDGSQASNTLLSGGIKSIQSTVKEDHFSIWFTTQDDAAGYATQAVDSANIKLDVVPLLSSGSGGRLSGMLTATSMRAGKALVNTIVSVDQKDQLTTLQQDSPNGAWDAYPLLVNNPAKTLPVESYTTRIRIMSGINKAASHATFTLKCSGRVSAIVNGFDTPLAEAGQTLSCDAAGEVTFIIAASDVSSHTFELSDIRDKAAQSIKVDSKDRVLHPSSKAMNKLRGIRDAETLKAAKTRDGKPLANMDGLLHDDIEMLGSNIGALADHAQALHESSMVGITNTRLALAITDHAPNEFWHWAIDKVHQAEKWLLDVSGAVATFMVTIAGVAKTFILDSVKAVGKALTWVWTKVKVGFGALIDYLGFLFEWQDIVAAKDSMSALLTSGLLWGSDRVEETKDVAEKWFESMKTTLTGVPAPSTTNIDAQQHSTKPTEQTKNAQASMGFNFSKYHLTHGGALEKFLPEIEPEDLALIQNAWTAIKAIIAQGEKDVMKLCSDIAKAFENMDDTVSLLDVVKIVLVDAAVIFLDILKGIVALVLGVLRDVIRWIVANGNKPVEIPIFSSLYRDISGGHALTMFDAVCLVVAIPATVINKVLTGKALPNISNFIDKTSFAAYMNGNLEAKKSLQVSQFSAGAFIGSDAICTLMQVIDVVADGKVNAMAMSERSLLQPELSEMHPQVRAMALKVPDFTKWKCISWVNLVSSGVNVVSGCPARQSYTDTKQHGVDWVRWLISVGRWTASAAGRAADVKANLALASDTKKIINLLQPVAQVITVLMYIDKRVKTNDGKDHGRRDGIVACESSIFRAPASLVLSQYLLIRHIIGSLLNTVSKSGAELTRDEDIKIAAACESIYLVTAFGNSVLQCVNLYDAVKEQKFFNQFGDEGS</sequence>
<name>A0AB37WD82_9PLEO</name>
<gene>
    <name evidence="2" type="ORF">AA0115_g7583</name>
</gene>
<evidence type="ECO:0000313" key="3">
    <source>
        <dbReference type="Proteomes" id="UP000292340"/>
    </source>
</evidence>
<feature type="region of interest" description="Disordered" evidence="1">
    <location>
        <begin position="691"/>
        <end position="710"/>
    </location>
</feature>
<comment type="caution">
    <text evidence="2">The sequence shown here is derived from an EMBL/GenBank/DDBJ whole genome shotgun (WGS) entry which is preliminary data.</text>
</comment>
<dbReference type="Proteomes" id="UP000292340">
    <property type="component" value="Unassembled WGS sequence"/>
</dbReference>
<evidence type="ECO:0008006" key="4">
    <source>
        <dbReference type="Google" id="ProtNLM"/>
    </source>
</evidence>
<proteinExistence type="predicted"/>
<organism evidence="2 3">
    <name type="scientific">Alternaria tenuissima</name>
    <dbReference type="NCBI Taxonomy" id="119927"/>
    <lineage>
        <taxon>Eukaryota</taxon>
        <taxon>Fungi</taxon>
        <taxon>Dikarya</taxon>
        <taxon>Ascomycota</taxon>
        <taxon>Pezizomycotina</taxon>
        <taxon>Dothideomycetes</taxon>
        <taxon>Pleosporomycetidae</taxon>
        <taxon>Pleosporales</taxon>
        <taxon>Pleosporineae</taxon>
        <taxon>Pleosporaceae</taxon>
        <taxon>Alternaria</taxon>
        <taxon>Alternaria sect. Alternaria</taxon>
        <taxon>Alternaria alternata complex</taxon>
    </lineage>
</organism>
<reference evidence="2" key="1">
    <citation type="submission" date="2017-10" db="EMBL/GenBank/DDBJ databases">
        <authorList>
            <person name="Armitage A.D."/>
            <person name="Barbara D.J."/>
            <person name="Woodhall J.W."/>
            <person name="Sreenivasaprasad S."/>
            <person name="Lane C.R."/>
            <person name="Clarkson J.P."/>
            <person name="Harrison R.J."/>
        </authorList>
    </citation>
    <scope>NUCLEOTIDE SEQUENCE</scope>
    <source>
        <strain evidence="2">FERA 1164</strain>
    </source>
</reference>
<protein>
    <recommendedName>
        <fullName evidence="4">Nucleoporin</fullName>
    </recommendedName>
</protein>
<evidence type="ECO:0000313" key="2">
    <source>
        <dbReference type="EMBL" id="RYN25559.1"/>
    </source>
</evidence>